<keyword evidence="1" id="KW-0812">Transmembrane</keyword>
<evidence type="ECO:0000313" key="2">
    <source>
        <dbReference type="EMBL" id="OON72767.1"/>
    </source>
</evidence>
<dbReference type="STRING" id="83656.B1H18_28560"/>
<reference evidence="2 3" key="1">
    <citation type="submission" date="2017-02" db="EMBL/GenBank/DDBJ databases">
        <title>Draft Genome Sequence of Streptomyces tsukubaensis F601, a Producer of the immunosuppressant tacrolimus FK506.</title>
        <authorList>
            <person name="Zong G."/>
            <person name="Zhong C."/>
            <person name="Fu J."/>
            <person name="Qin R."/>
            <person name="Cao G."/>
        </authorList>
    </citation>
    <scope>NUCLEOTIDE SEQUENCE [LARGE SCALE GENOMIC DNA]</scope>
    <source>
        <strain evidence="2 3">F601</strain>
    </source>
</reference>
<dbReference type="AlphaFoldDB" id="A0A1V4A191"/>
<sequence>MSASQLLRVPWLLAVLAVCAVSVLLARQHGVTTLLPVLLTASPVLPLLCVAGSYAGRADPFAEVSRTTPTGNLRLLLIRTGQVLLLCVPLLTGVAALLPTSGSTPGAAAWLLPGLALTALTLVCGSYIGCWPAALIVMTAWMLGVASVAQVLSEGSRRKEPFLQLLPEVVNKLIGESQQMWWALAGGLLTWLLTERRHSFNRPGGRR</sequence>
<feature type="transmembrane region" description="Helical" evidence="1">
    <location>
        <begin position="134"/>
        <end position="152"/>
    </location>
</feature>
<evidence type="ECO:0000256" key="1">
    <source>
        <dbReference type="SAM" id="Phobius"/>
    </source>
</evidence>
<organism evidence="2 3">
    <name type="scientific">Streptomyces tsukubensis</name>
    <dbReference type="NCBI Taxonomy" id="83656"/>
    <lineage>
        <taxon>Bacteria</taxon>
        <taxon>Bacillati</taxon>
        <taxon>Actinomycetota</taxon>
        <taxon>Actinomycetes</taxon>
        <taxon>Kitasatosporales</taxon>
        <taxon>Streptomycetaceae</taxon>
        <taxon>Streptomyces</taxon>
    </lineage>
</organism>
<feature type="transmembrane region" description="Helical" evidence="1">
    <location>
        <begin position="33"/>
        <end position="56"/>
    </location>
</feature>
<feature type="transmembrane region" description="Helical" evidence="1">
    <location>
        <begin position="6"/>
        <end position="26"/>
    </location>
</feature>
<keyword evidence="1" id="KW-0472">Membrane</keyword>
<keyword evidence="1" id="KW-1133">Transmembrane helix</keyword>
<dbReference type="EMBL" id="MVFC01000035">
    <property type="protein sequence ID" value="OON72767.1"/>
    <property type="molecule type" value="Genomic_DNA"/>
</dbReference>
<dbReference type="Proteomes" id="UP000190539">
    <property type="component" value="Unassembled WGS sequence"/>
</dbReference>
<name>A0A1V4A191_9ACTN</name>
<keyword evidence="3" id="KW-1185">Reference proteome</keyword>
<comment type="caution">
    <text evidence="2">The sequence shown here is derived from an EMBL/GenBank/DDBJ whole genome shotgun (WGS) entry which is preliminary data.</text>
</comment>
<evidence type="ECO:0000313" key="3">
    <source>
        <dbReference type="Proteomes" id="UP000190539"/>
    </source>
</evidence>
<evidence type="ECO:0008006" key="4">
    <source>
        <dbReference type="Google" id="ProtNLM"/>
    </source>
</evidence>
<gene>
    <name evidence="2" type="ORF">B1H18_28560</name>
</gene>
<accession>A0A1V4A191</accession>
<feature type="transmembrane region" description="Helical" evidence="1">
    <location>
        <begin position="76"/>
        <end position="98"/>
    </location>
</feature>
<feature type="transmembrane region" description="Helical" evidence="1">
    <location>
        <begin position="110"/>
        <end position="128"/>
    </location>
</feature>
<protein>
    <recommendedName>
        <fullName evidence="4">Integral membrane protein</fullName>
    </recommendedName>
</protein>
<dbReference type="RefSeq" id="WP_143621511.1">
    <property type="nucleotide sequence ID" value="NZ_CP045178.1"/>
</dbReference>
<proteinExistence type="predicted"/>